<dbReference type="InterPro" id="IPR050639">
    <property type="entry name" value="SSR_resolvase"/>
</dbReference>
<dbReference type="Proteomes" id="UP000007041">
    <property type="component" value="Chromosome"/>
</dbReference>
<dbReference type="GO" id="GO:0003677">
    <property type="term" value="F:DNA binding"/>
    <property type="evidence" value="ECO:0007669"/>
    <property type="project" value="UniProtKB-KW"/>
</dbReference>
<evidence type="ECO:0000313" key="10">
    <source>
        <dbReference type="Proteomes" id="UP000007041"/>
    </source>
</evidence>
<dbReference type="STRING" id="1511.CLOST_1568"/>
<evidence type="ECO:0000259" key="7">
    <source>
        <dbReference type="PROSITE" id="PS51736"/>
    </source>
</evidence>
<dbReference type="CDD" id="cd00338">
    <property type="entry name" value="Ser_Recombinase"/>
    <property type="match status" value="1"/>
</dbReference>
<dbReference type="SUPFAM" id="SSF53041">
    <property type="entry name" value="Resolvase-like"/>
    <property type="match status" value="1"/>
</dbReference>
<evidence type="ECO:0000256" key="5">
    <source>
        <dbReference type="PROSITE-ProRule" id="PRU10137"/>
    </source>
</evidence>
<dbReference type="InterPro" id="IPR011109">
    <property type="entry name" value="DNA_bind_recombinase_dom"/>
</dbReference>
<dbReference type="InterPro" id="IPR038109">
    <property type="entry name" value="DNA_bind_recomb_sf"/>
</dbReference>
<dbReference type="BioCyc" id="CSTI499177:GJE9-1620-MONOMER"/>
<dbReference type="GO" id="GO:0000150">
    <property type="term" value="F:DNA strand exchange activity"/>
    <property type="evidence" value="ECO:0007669"/>
    <property type="project" value="InterPro"/>
</dbReference>
<dbReference type="Gene3D" id="3.40.50.1390">
    <property type="entry name" value="Resolvase, N-terminal catalytic domain"/>
    <property type="match status" value="1"/>
</dbReference>
<sequence>MKIAIYCRVSTEDQAERQTIENQIVFAEKYVDLHEMDVFTYYREDGITGTIPLYERPEGTRLLQDAKEKKFDTLLIYKLDRLGRSARIILNSIHELEALGIQIKSMTEPFDTSSPAGRFMITMLAGVADLERETILERMWHGANRAARDGKWLGGIVPYGYFVNENKELEINNNLLEGFSMSETQVIKIIFDKIGNEKWSTIKVCDYLNALGVPTSYAKANRKINSKDGKRKVATANLWRPGQVLRISKNTTYKGIHTYGKRSKKERELIEREVPAIVDTELWEKVQKQLKDNQAESFKNKSRDFLLSSIVKCGDCGLTFIGSNDRKTNRAFYKCIGKQNYKNPIENKKCESKNIPADYSENMVWEGCLNFINDPGKAVVEIEKNIKSNKEKFVNTEVEINMLNASLLKKENEKESILDLYRKKLIDSKDVEIQLLNIQSEKAQIEEKIKELNQIKDTTNQMLASVNSATEFLNSLKEKSIDADFKTKREIIKSLIKKVTVITNHDLPRKTATLQIEYNFSGNNNYSVEKIEGVTHTDMDS</sequence>
<dbReference type="InterPro" id="IPR025827">
    <property type="entry name" value="Zn_ribbon_recom_dom"/>
</dbReference>
<evidence type="ECO:0000313" key="9">
    <source>
        <dbReference type="EMBL" id="CBH21688.1"/>
    </source>
</evidence>
<keyword evidence="1" id="KW-0229">DNA integration</keyword>
<dbReference type="PROSITE" id="PS00397">
    <property type="entry name" value="RECOMBINASES_1"/>
    <property type="match status" value="1"/>
</dbReference>
<dbReference type="InterPro" id="IPR006118">
    <property type="entry name" value="Recombinase_CS"/>
</dbReference>
<evidence type="ECO:0000256" key="6">
    <source>
        <dbReference type="SAM" id="Coils"/>
    </source>
</evidence>
<organism evidence="9 10">
    <name type="scientific">Acetoanaerobium sticklandii (strain ATCC 12662 / DSM 519 / JCM 1433 / CCUG 9281 / NCIMB 10654 / HF)</name>
    <name type="common">Clostridium sticklandii</name>
    <dbReference type="NCBI Taxonomy" id="499177"/>
    <lineage>
        <taxon>Bacteria</taxon>
        <taxon>Bacillati</taxon>
        <taxon>Bacillota</taxon>
        <taxon>Clostridia</taxon>
        <taxon>Peptostreptococcales</taxon>
        <taxon>Filifactoraceae</taxon>
        <taxon>Acetoanaerobium</taxon>
    </lineage>
</organism>
<dbReference type="AlphaFoldDB" id="E3PS34"/>
<feature type="coiled-coil region" evidence="6">
    <location>
        <begin position="428"/>
        <end position="462"/>
    </location>
</feature>
<dbReference type="InterPro" id="IPR036162">
    <property type="entry name" value="Resolvase-like_N_sf"/>
</dbReference>
<evidence type="ECO:0000256" key="4">
    <source>
        <dbReference type="PIRSR" id="PIRSR606118-50"/>
    </source>
</evidence>
<dbReference type="GO" id="GO:0015074">
    <property type="term" value="P:DNA integration"/>
    <property type="evidence" value="ECO:0007669"/>
    <property type="project" value="UniProtKB-KW"/>
</dbReference>
<dbReference type="PROSITE" id="PS51737">
    <property type="entry name" value="RECOMBINASE_DNA_BIND"/>
    <property type="match status" value="1"/>
</dbReference>
<reference evidence="10" key="1">
    <citation type="journal article" date="2010" name="BMC Genomics">
        <title>Clostridium sticklandii, a specialist in amino acid degradation:revisiting its metabolism through its genome sequence.</title>
        <authorList>
            <person name="Fonknechten N."/>
            <person name="Chaussonnerie S."/>
            <person name="Tricot S."/>
            <person name="Lajus A."/>
            <person name="Andreesen J.R."/>
            <person name="Perchat N."/>
            <person name="Pelletier E."/>
            <person name="Gouyvenoux M."/>
            <person name="Barbe V."/>
            <person name="Salanoubat M."/>
            <person name="Le Paslier D."/>
            <person name="Weissenbach J."/>
            <person name="Cohen G.N."/>
            <person name="Kreimeyer A."/>
        </authorList>
    </citation>
    <scope>NUCLEOTIDE SEQUENCE [LARGE SCALE GENOMIC DNA]</scope>
    <source>
        <strain evidence="10">ATCC 12662 / DSM 519 / JCM 1433 / CCUG 9281 / NCIMB 10654 / HF</strain>
    </source>
</reference>
<protein>
    <submittedName>
        <fullName evidence="9">Putative DNA recombinase</fullName>
    </submittedName>
</protein>
<accession>E3PS34</accession>
<dbReference type="HOGENOM" id="CLU_010686_18_3_9"/>
<evidence type="ECO:0000256" key="2">
    <source>
        <dbReference type="ARBA" id="ARBA00023125"/>
    </source>
</evidence>
<dbReference type="InterPro" id="IPR006119">
    <property type="entry name" value="Resolv_N"/>
</dbReference>
<evidence type="ECO:0000259" key="8">
    <source>
        <dbReference type="PROSITE" id="PS51737"/>
    </source>
</evidence>
<name>E3PS34_ACESD</name>
<dbReference type="Pfam" id="PF00239">
    <property type="entry name" value="Resolvase"/>
    <property type="match status" value="1"/>
</dbReference>
<dbReference type="PANTHER" id="PTHR30461">
    <property type="entry name" value="DNA-INVERTASE FROM LAMBDOID PROPHAGE"/>
    <property type="match status" value="1"/>
</dbReference>
<dbReference type="SMART" id="SM00857">
    <property type="entry name" value="Resolvase"/>
    <property type="match status" value="1"/>
</dbReference>
<keyword evidence="3" id="KW-0233">DNA recombination</keyword>
<dbReference type="KEGG" id="cst:CLOST_1568"/>
<keyword evidence="2" id="KW-0238">DNA-binding</keyword>
<dbReference type="eggNOG" id="COG1961">
    <property type="taxonomic scope" value="Bacteria"/>
</dbReference>
<dbReference type="Gene3D" id="3.90.1750.20">
    <property type="entry name" value="Putative Large Serine Recombinase, Chain B, Domain 2"/>
    <property type="match status" value="1"/>
</dbReference>
<dbReference type="PROSITE" id="PS51736">
    <property type="entry name" value="RECOMBINASES_3"/>
    <property type="match status" value="1"/>
</dbReference>
<dbReference type="PANTHER" id="PTHR30461:SF23">
    <property type="entry name" value="DNA RECOMBINASE-RELATED"/>
    <property type="match status" value="1"/>
</dbReference>
<feature type="active site" description="O-(5'-phospho-DNA)-serine intermediate" evidence="4 5">
    <location>
        <position position="10"/>
    </location>
</feature>
<gene>
    <name evidence="9" type="ordered locus">CLOST_1568</name>
</gene>
<dbReference type="Pfam" id="PF07508">
    <property type="entry name" value="Recombinase"/>
    <property type="match status" value="1"/>
</dbReference>
<dbReference type="EMBL" id="FP565809">
    <property type="protein sequence ID" value="CBH21688.1"/>
    <property type="molecule type" value="Genomic_DNA"/>
</dbReference>
<keyword evidence="10" id="KW-1185">Reference proteome</keyword>
<feature type="domain" description="Recombinase" evidence="8">
    <location>
        <begin position="158"/>
        <end position="296"/>
    </location>
</feature>
<feature type="domain" description="Resolvase/invertase-type recombinase catalytic" evidence="7">
    <location>
        <begin position="2"/>
        <end position="150"/>
    </location>
</feature>
<keyword evidence="6" id="KW-0175">Coiled coil</keyword>
<dbReference type="Pfam" id="PF13408">
    <property type="entry name" value="Zn_ribbon_recom"/>
    <property type="match status" value="1"/>
</dbReference>
<evidence type="ECO:0000256" key="3">
    <source>
        <dbReference type="ARBA" id="ARBA00023172"/>
    </source>
</evidence>
<proteinExistence type="predicted"/>
<evidence type="ECO:0000256" key="1">
    <source>
        <dbReference type="ARBA" id="ARBA00022908"/>
    </source>
</evidence>